<accession>A0AA88CMN4</accession>
<proteinExistence type="predicted"/>
<sequence length="102" mass="11488">MSLMGYRPTSHRLPAFLNSRHGYRPPDLGVAGHRSTHAIASYCSTKSEKNPHQPSLDGELLVCEELRNPKFGFHTKSLNRISGYSVRSMMASGRRFSGRREL</sequence>
<reference evidence="1" key="1">
    <citation type="submission" date="2023-07" db="EMBL/GenBank/DDBJ databases">
        <title>draft genome sequence of fig (Ficus carica).</title>
        <authorList>
            <person name="Takahashi T."/>
            <person name="Nishimura K."/>
        </authorList>
    </citation>
    <scope>NUCLEOTIDE SEQUENCE</scope>
</reference>
<organism evidence="1 2">
    <name type="scientific">Ficus carica</name>
    <name type="common">Common fig</name>
    <dbReference type="NCBI Taxonomy" id="3494"/>
    <lineage>
        <taxon>Eukaryota</taxon>
        <taxon>Viridiplantae</taxon>
        <taxon>Streptophyta</taxon>
        <taxon>Embryophyta</taxon>
        <taxon>Tracheophyta</taxon>
        <taxon>Spermatophyta</taxon>
        <taxon>Magnoliopsida</taxon>
        <taxon>eudicotyledons</taxon>
        <taxon>Gunneridae</taxon>
        <taxon>Pentapetalae</taxon>
        <taxon>rosids</taxon>
        <taxon>fabids</taxon>
        <taxon>Rosales</taxon>
        <taxon>Moraceae</taxon>
        <taxon>Ficeae</taxon>
        <taxon>Ficus</taxon>
    </lineage>
</organism>
<evidence type="ECO:0000313" key="1">
    <source>
        <dbReference type="EMBL" id="GMN27443.1"/>
    </source>
</evidence>
<evidence type="ECO:0000313" key="2">
    <source>
        <dbReference type="Proteomes" id="UP001187192"/>
    </source>
</evidence>
<comment type="caution">
    <text evidence="1">The sequence shown here is derived from an EMBL/GenBank/DDBJ whole genome shotgun (WGS) entry which is preliminary data.</text>
</comment>
<name>A0AA88CMN4_FICCA</name>
<dbReference type="EMBL" id="BTGU01001670">
    <property type="protein sequence ID" value="GMN27443.1"/>
    <property type="molecule type" value="Genomic_DNA"/>
</dbReference>
<dbReference type="Proteomes" id="UP001187192">
    <property type="component" value="Unassembled WGS sequence"/>
</dbReference>
<dbReference type="AlphaFoldDB" id="A0AA88CMN4"/>
<keyword evidence="2" id="KW-1185">Reference proteome</keyword>
<dbReference type="Gramene" id="FCD_00016154-RA">
    <property type="protein sequence ID" value="FCD_00016154-RA:cds"/>
    <property type="gene ID" value="FCD_00016154"/>
</dbReference>
<protein>
    <submittedName>
        <fullName evidence="1">Uncharacterized protein</fullName>
    </submittedName>
</protein>
<gene>
    <name evidence="1" type="ORF">TIFTF001_041033</name>
</gene>